<dbReference type="KEGG" id="bpro:PMF13cell1_04257"/>
<dbReference type="CDD" id="cd07067">
    <property type="entry name" value="HP_PGM_like"/>
    <property type="match status" value="1"/>
</dbReference>
<dbReference type="InterPro" id="IPR013078">
    <property type="entry name" value="His_Pase_superF_clade-1"/>
</dbReference>
<dbReference type="InterPro" id="IPR050275">
    <property type="entry name" value="PGM_Phosphatase"/>
</dbReference>
<dbReference type="PANTHER" id="PTHR48100">
    <property type="entry name" value="BROAD-SPECIFICITY PHOSPHATASE YOR283W-RELATED"/>
    <property type="match status" value="1"/>
</dbReference>
<reference evidence="1 2" key="1">
    <citation type="submission" date="2019-01" db="EMBL/GenBank/DDBJ databases">
        <title>PMF-metabolizing Aryl O-demethylase.</title>
        <authorList>
            <person name="Kim M."/>
        </authorList>
    </citation>
    <scope>NUCLEOTIDE SEQUENCE [LARGE SCALE GENOMIC DNA]</scope>
    <source>
        <strain evidence="1 2">PMF1</strain>
    </source>
</reference>
<dbReference type="GO" id="GO:0016791">
    <property type="term" value="F:phosphatase activity"/>
    <property type="evidence" value="ECO:0007669"/>
    <property type="project" value="TreeGrafter"/>
</dbReference>
<name>A0A4P6M0U6_9FIRM</name>
<dbReference type="Pfam" id="PF00300">
    <property type="entry name" value="His_Phos_1"/>
    <property type="match status" value="1"/>
</dbReference>
<evidence type="ECO:0000313" key="2">
    <source>
        <dbReference type="Proteomes" id="UP000289794"/>
    </source>
</evidence>
<dbReference type="AlphaFoldDB" id="A0A4P6M0U6"/>
<dbReference type="EMBL" id="CP035945">
    <property type="protein sequence ID" value="QBE98691.1"/>
    <property type="molecule type" value="Genomic_DNA"/>
</dbReference>
<evidence type="ECO:0000313" key="1">
    <source>
        <dbReference type="EMBL" id="QBE98691.1"/>
    </source>
</evidence>
<organism evidence="1 2">
    <name type="scientific">Blautia producta</name>
    <dbReference type="NCBI Taxonomy" id="33035"/>
    <lineage>
        <taxon>Bacteria</taxon>
        <taxon>Bacillati</taxon>
        <taxon>Bacillota</taxon>
        <taxon>Clostridia</taxon>
        <taxon>Lachnospirales</taxon>
        <taxon>Lachnospiraceae</taxon>
        <taxon>Blautia</taxon>
    </lineage>
</organism>
<sequence>MLKILLIRHSMTAGNKLGRYIGARTDEPLCEEGIRLLENFSYPPVQRVFVSPMRRCRETAEILFPGIEKETEERLKECDFGIFENKNYQELSGEPRYQAWIDSNGTLPFPEGESQKMFQKRCVEGFARCVEQCLKEKLHTAAFVVHGGSIMSILSACADPGRSYFEWQVKNAQGYEVWAEETKWREGQKIEVTGKYTQEGFDKTW</sequence>
<dbReference type="SUPFAM" id="SSF53254">
    <property type="entry name" value="Phosphoglycerate mutase-like"/>
    <property type="match status" value="1"/>
</dbReference>
<dbReference type="Proteomes" id="UP000289794">
    <property type="component" value="Chromosome"/>
</dbReference>
<accession>A0A4P6M0U6</accession>
<gene>
    <name evidence="1" type="primary">pspB</name>
    <name evidence="1" type="ORF">PMF13cell1_04257</name>
</gene>
<dbReference type="SMART" id="SM00855">
    <property type="entry name" value="PGAM"/>
    <property type="match status" value="1"/>
</dbReference>
<dbReference type="EC" id="3.1.3.3" evidence="1"/>
<keyword evidence="1" id="KW-0378">Hydrolase</keyword>
<dbReference type="RefSeq" id="WP_130182033.1">
    <property type="nucleotide sequence ID" value="NZ_CP035945.1"/>
</dbReference>
<proteinExistence type="predicted"/>
<dbReference type="InterPro" id="IPR029033">
    <property type="entry name" value="His_PPase_superfam"/>
</dbReference>
<dbReference type="Gene3D" id="3.40.50.1240">
    <property type="entry name" value="Phosphoglycerate mutase-like"/>
    <property type="match status" value="1"/>
</dbReference>
<protein>
    <submittedName>
        <fullName evidence="1">Phosphoserine phosphatase 2</fullName>
        <ecNumber evidence="1">3.1.3.3</ecNumber>
    </submittedName>
</protein>